<feature type="transmembrane region" description="Helical" evidence="1">
    <location>
        <begin position="36"/>
        <end position="56"/>
    </location>
</feature>
<keyword evidence="1" id="KW-0812">Transmembrane</keyword>
<dbReference type="EMBL" id="CP003661">
    <property type="protein sequence ID" value="AFZ61135.1"/>
    <property type="molecule type" value="Genomic_DNA"/>
</dbReference>
<evidence type="ECO:0000313" key="2">
    <source>
        <dbReference type="EMBL" id="AFZ61135.1"/>
    </source>
</evidence>
<reference evidence="3" key="1">
    <citation type="journal article" date="2013" name="Proc. Natl. Acad. Sci. U.S.A.">
        <title>Improving the coverage of the cyanobacterial phylum using diversity-driven genome sequencing.</title>
        <authorList>
            <person name="Shih P.M."/>
            <person name="Wu D."/>
            <person name="Latifi A."/>
            <person name="Axen S.D."/>
            <person name="Fewer D.P."/>
            <person name="Talla E."/>
            <person name="Calteau A."/>
            <person name="Cai F."/>
            <person name="Tandeau de Marsac N."/>
            <person name="Rippka R."/>
            <person name="Herdman M."/>
            <person name="Sivonen K."/>
            <person name="Coursin T."/>
            <person name="Laurent T."/>
            <person name="Goodwin L."/>
            <person name="Nolan M."/>
            <person name="Davenport K.W."/>
            <person name="Han C.S."/>
            <person name="Rubin E.M."/>
            <person name="Eisen J.A."/>
            <person name="Woyke T."/>
            <person name="Gugger M."/>
            <person name="Kerfeld C.A."/>
        </authorList>
    </citation>
    <scope>NUCLEOTIDE SEQUENCE [LARGE SCALE GENOMIC DNA]</scope>
    <source>
        <strain evidence="3">ATCC 27899 / PCC 7122</strain>
    </source>
</reference>
<accession>K9ZRZ0</accession>
<sequence>MTDKANSIVNIQSHDKVMNKPVANAYSILGKTYAQALPIIATGGIVALFAIWVIAASSCGGSVNFKLIPLEFQLMKGNCSIPADVGKK</sequence>
<keyword evidence="2" id="KW-0614">Plasmid</keyword>
<dbReference type="Proteomes" id="UP000010474">
    <property type="component" value="Plasmid pANACY.02"/>
</dbReference>
<evidence type="ECO:0000313" key="3">
    <source>
        <dbReference type="Proteomes" id="UP000010474"/>
    </source>
</evidence>
<organism evidence="2 3">
    <name type="scientific">Anabaena cylindrica (strain ATCC 27899 / PCC 7122)</name>
    <dbReference type="NCBI Taxonomy" id="272123"/>
    <lineage>
        <taxon>Bacteria</taxon>
        <taxon>Bacillati</taxon>
        <taxon>Cyanobacteriota</taxon>
        <taxon>Cyanophyceae</taxon>
        <taxon>Nostocales</taxon>
        <taxon>Nostocaceae</taxon>
        <taxon>Anabaena</taxon>
    </lineage>
</organism>
<name>K9ZRZ0_ANACC</name>
<keyword evidence="1" id="KW-0472">Membrane</keyword>
<dbReference type="RefSeq" id="WP_015364287.1">
    <property type="nucleotide sequence ID" value="NC_020157.1"/>
</dbReference>
<gene>
    <name evidence="2" type="ordered locus">Anacy_5842</name>
</gene>
<protein>
    <submittedName>
        <fullName evidence="2">Uncharacterized protein</fullName>
    </submittedName>
</protein>
<dbReference type="HOGENOM" id="CLU_2462344_0_0_3"/>
<keyword evidence="3" id="KW-1185">Reference proteome</keyword>
<keyword evidence="1" id="KW-1133">Transmembrane helix</keyword>
<dbReference type="PATRIC" id="fig|272123.3.peg.6342"/>
<geneLocation type="plasmid" evidence="2 3">
    <name>pANACY.02</name>
</geneLocation>
<dbReference type="AlphaFoldDB" id="K9ZRZ0"/>
<proteinExistence type="predicted"/>
<evidence type="ECO:0000256" key="1">
    <source>
        <dbReference type="SAM" id="Phobius"/>
    </source>
</evidence>
<dbReference type="KEGG" id="acy:Anacy_5842"/>